<dbReference type="InterPro" id="IPR001900">
    <property type="entry name" value="RNase_II/R"/>
</dbReference>
<dbReference type="HOGENOM" id="CLU_002512_0_0_1"/>
<evidence type="ECO:0000313" key="4">
    <source>
        <dbReference type="Proteomes" id="UP000007796"/>
    </source>
</evidence>
<dbReference type="Pfam" id="PF00773">
    <property type="entry name" value="RNB"/>
    <property type="match status" value="1"/>
</dbReference>
<dbReference type="Pfam" id="PF23216">
    <property type="entry name" value="WHD_CYT4"/>
    <property type="match status" value="1"/>
</dbReference>
<reference evidence="3 4" key="1">
    <citation type="journal article" date="2011" name="Proc. Natl. Acad. Sci. U.S.A.">
        <title>Genome and transcriptome analyses of the mountain pine beetle-fungal symbiont Grosmannia clavigera, a lodgepole pine pathogen.</title>
        <authorList>
            <person name="DiGuistini S."/>
            <person name="Wang Y."/>
            <person name="Liao N.Y."/>
            <person name="Taylor G."/>
            <person name="Tanguay P."/>
            <person name="Feau N."/>
            <person name="Henrissat B."/>
            <person name="Chan S.K."/>
            <person name="Hesse-Orce U."/>
            <person name="Alamouti S.M."/>
            <person name="Tsui C.K.M."/>
            <person name="Docking R.T."/>
            <person name="Levasseur A."/>
            <person name="Haridas S."/>
            <person name="Robertson G."/>
            <person name="Birol I."/>
            <person name="Holt R.A."/>
            <person name="Marra M.A."/>
            <person name="Hamelin R.C."/>
            <person name="Hirst M."/>
            <person name="Jones S.J.M."/>
            <person name="Bohlmann J."/>
            <person name="Breuil C."/>
        </authorList>
    </citation>
    <scope>NUCLEOTIDE SEQUENCE [LARGE SCALE GENOMIC DNA]</scope>
    <source>
        <strain evidence="4">kw1407 / UAMH 11150</strain>
    </source>
</reference>
<dbReference type="eggNOG" id="KOG2102">
    <property type="taxonomic scope" value="Eukaryota"/>
</dbReference>
<evidence type="ECO:0000256" key="1">
    <source>
        <dbReference type="SAM" id="MobiDB-lite"/>
    </source>
</evidence>
<feature type="domain" description="RNB" evidence="2">
    <location>
        <begin position="585"/>
        <end position="983"/>
    </location>
</feature>
<keyword evidence="4" id="KW-1185">Reference proteome</keyword>
<dbReference type="InterPro" id="IPR056624">
    <property type="entry name" value="WH_CYT4"/>
</dbReference>
<dbReference type="Proteomes" id="UP000007796">
    <property type="component" value="Unassembled WGS sequence"/>
</dbReference>
<evidence type="ECO:0000259" key="2">
    <source>
        <dbReference type="SMART" id="SM00955"/>
    </source>
</evidence>
<protein>
    <submittedName>
        <fullName evidence="3">Mitochondrial exoribonuclease</fullName>
    </submittedName>
</protein>
<dbReference type="Pfam" id="PF23214">
    <property type="entry name" value="SH3_CYT4"/>
    <property type="match status" value="1"/>
</dbReference>
<dbReference type="GO" id="GO:0006402">
    <property type="term" value="P:mRNA catabolic process"/>
    <property type="evidence" value="ECO:0007669"/>
    <property type="project" value="TreeGrafter"/>
</dbReference>
<dbReference type="PANTHER" id="PTHR23355:SF65">
    <property type="entry name" value="EXORIBONUCLEASE CYT-4, PUTATIVE (AFU_ORTHOLOGUE AFUA_7G01550)-RELATED"/>
    <property type="match status" value="1"/>
</dbReference>
<dbReference type="STRING" id="655863.F0XHB6"/>
<dbReference type="InterPro" id="IPR056625">
    <property type="entry name" value="SH3_CYT4"/>
</dbReference>
<dbReference type="GO" id="GO:0000932">
    <property type="term" value="C:P-body"/>
    <property type="evidence" value="ECO:0007669"/>
    <property type="project" value="TreeGrafter"/>
</dbReference>
<accession>F0XHB6</accession>
<dbReference type="PANTHER" id="PTHR23355">
    <property type="entry name" value="RIBONUCLEASE"/>
    <property type="match status" value="1"/>
</dbReference>
<dbReference type="GO" id="GO:0000175">
    <property type="term" value="F:3'-5'-RNA exonuclease activity"/>
    <property type="evidence" value="ECO:0007669"/>
    <property type="project" value="TreeGrafter"/>
</dbReference>
<dbReference type="GO" id="GO:0003723">
    <property type="term" value="F:RNA binding"/>
    <property type="evidence" value="ECO:0007669"/>
    <property type="project" value="InterPro"/>
</dbReference>
<dbReference type="InterPro" id="IPR057912">
    <property type="entry name" value="OB_CYT4_C"/>
</dbReference>
<sequence>MLLLLFPAAHFSAAAMLALDEALRKSEGTANHDVGDVEEEVVATPLRPIRERLRDFAKTELSGQVARLMPRDYSSLGATQNSMTRVESRTLVQIDGEGDGADDQLLGDGAFSGDGDAGGDGSNVVLSLERPYGAVAPQPGDLLEVSTDSWRVQLLAVCLGNFRGVDHFYTNTGKWFVSSGVRSLFGVTGFASPAELAPVIAALPAAAVSDVPGDMAADGAALEKLLNEMQEKKMGPTREAGAGLILKMNAFAQKSASIHTAHASVLDNAFMVLRQSSALSSTDERRTYMTLDDIAAVLLRKGGHTLHGQRLHNNQAGHSHGHSLPVRNLKSGGAASAQKDDFTPEAMYAVHKAIMTDELAFHPLTANTGGHSKHDNEIHSRSCMYTIASKEDMEIVRDVEQIVRSFYEDPDRIHFGEHPSDAALKKTRLGQFALRARTAIDRSRLTRSWSPYGMLGPEKRQKKQPPPRDLPIMWTDLDLRILHFMHLWASFQRFSTSSRLHWVGASVLRALERYGEAEYLTMATGWTLLQEVGWVAPWDLPARYSMALPDVPPLRTGGLLRELSVRQPSSPSVPLLADDIFAQHRRDWADLPVYCIDAIGASDIDDGISLERTANPDEFWIRVHVADPASSILPGSPLAELAARLPQTAYLPGHHVRMLPNDVVRERFSLAPNRPCLTFSAKVDRRNGTVLASEITPGWMRRAVFITPDDVTAVVADAEAAAIRENRTVASNFLQPPAHLNLPGITTTFSVGKPPASVTEPTAAHGHRMTTAADLGPDERADLEILATLATSLRAVRLANGAMPLYWPRPSVEVSLSNTDVVVLDKGVEGGTSDASSSFLQCTGDPYIRIWYDGVDDQANALASNAGSRLVESIMRLAGEVAADWCHTRGIAVPFRGQPDAARHLPQLRALTRDHVYPKLVAGSRPSEAALRPLRRLLGADEVTAEAVPHVTMGVARYVKATSPLRRYADLVTHWQIEGELLREIEANETSKPRGANGPPFTRDQLEHDVLPLLRVRERTMRALDNRTGRDQWMLQALVRAWLGEGDKKGGESVGKAGKKGANRTKDNADASALLSNLRFTVSSVNAQRGLVMGQLNWFERPAVIDAIGLNSDVNSNEGSKLDLVHIDSILPGQVFPVELAHVDVHGNLVLVRRTGEAL</sequence>
<feature type="region of interest" description="Disordered" evidence="1">
    <location>
        <begin position="314"/>
        <end position="337"/>
    </location>
</feature>
<dbReference type="EMBL" id="GL629769">
    <property type="protein sequence ID" value="EFX02806.1"/>
    <property type="molecule type" value="Genomic_DNA"/>
</dbReference>
<gene>
    <name evidence="3" type="ORF">CMQ_2735</name>
</gene>
<dbReference type="OrthoDB" id="2285229at2759"/>
<proteinExistence type="predicted"/>
<dbReference type="SMART" id="SM00955">
    <property type="entry name" value="RNB"/>
    <property type="match status" value="1"/>
</dbReference>
<evidence type="ECO:0000313" key="3">
    <source>
        <dbReference type="EMBL" id="EFX02806.1"/>
    </source>
</evidence>
<dbReference type="GeneID" id="25975757"/>
<dbReference type="RefSeq" id="XP_014172288.1">
    <property type="nucleotide sequence ID" value="XM_014316813.1"/>
</dbReference>
<dbReference type="Pfam" id="PF25522">
    <property type="entry name" value="OB_cyt-4"/>
    <property type="match status" value="1"/>
</dbReference>
<dbReference type="InParanoid" id="F0XHB6"/>
<dbReference type="InterPro" id="IPR012340">
    <property type="entry name" value="NA-bd_OB-fold"/>
</dbReference>
<name>F0XHB6_GROCL</name>
<dbReference type="AlphaFoldDB" id="F0XHB6"/>
<organism evidence="4">
    <name type="scientific">Grosmannia clavigera (strain kw1407 / UAMH 11150)</name>
    <name type="common">Blue stain fungus</name>
    <name type="synonym">Graphiocladiella clavigera</name>
    <dbReference type="NCBI Taxonomy" id="655863"/>
    <lineage>
        <taxon>Eukaryota</taxon>
        <taxon>Fungi</taxon>
        <taxon>Dikarya</taxon>
        <taxon>Ascomycota</taxon>
        <taxon>Pezizomycotina</taxon>
        <taxon>Sordariomycetes</taxon>
        <taxon>Sordariomycetidae</taxon>
        <taxon>Ophiostomatales</taxon>
        <taxon>Ophiostomataceae</taxon>
        <taxon>Leptographium</taxon>
    </lineage>
</organism>
<dbReference type="SUPFAM" id="SSF50249">
    <property type="entry name" value="Nucleic acid-binding proteins"/>
    <property type="match status" value="1"/>
</dbReference>
<dbReference type="InterPro" id="IPR050180">
    <property type="entry name" value="RNR_Ribonuclease"/>
</dbReference>